<evidence type="ECO:0000259" key="1">
    <source>
        <dbReference type="Pfam" id="PF06054"/>
    </source>
</evidence>
<evidence type="ECO:0000313" key="3">
    <source>
        <dbReference type="Proteomes" id="UP000051813"/>
    </source>
</evidence>
<dbReference type="Pfam" id="PF06054">
    <property type="entry name" value="CoiA_nuc"/>
    <property type="match status" value="1"/>
</dbReference>
<dbReference type="EMBL" id="AYYK01000016">
    <property type="protein sequence ID" value="KRM78486.1"/>
    <property type="molecule type" value="Genomic_DNA"/>
</dbReference>
<protein>
    <recommendedName>
        <fullName evidence="1">Competence protein CoiA nuclease-like domain-containing protein</fullName>
    </recommendedName>
</protein>
<feature type="domain" description="Competence protein CoiA nuclease-like" evidence="1">
    <location>
        <begin position="57"/>
        <end position="182"/>
    </location>
</feature>
<dbReference type="Proteomes" id="UP000051813">
    <property type="component" value="Unassembled WGS sequence"/>
</dbReference>
<gene>
    <name evidence="2" type="ORF">FC84_GL000743</name>
</gene>
<evidence type="ECO:0000313" key="2">
    <source>
        <dbReference type="EMBL" id="KRM78486.1"/>
    </source>
</evidence>
<keyword evidence="3" id="KW-1185">Reference proteome</keyword>
<accession>A0A0R2BRF1</accession>
<dbReference type="AlphaFoldDB" id="A0A0R2BRF1"/>
<proteinExistence type="predicted"/>
<comment type="caution">
    <text evidence="2">The sequence shown here is derived from an EMBL/GenBank/DDBJ whole genome shotgun (WGS) entry which is preliminary data.</text>
</comment>
<dbReference type="RefSeq" id="WP_057757116.1">
    <property type="nucleotide sequence ID" value="NZ_AYYK01000016.1"/>
</dbReference>
<reference evidence="2 3" key="1">
    <citation type="journal article" date="2015" name="Genome Announc.">
        <title>Expanding the biotechnology potential of lactobacilli through comparative genomics of 213 strains and associated genera.</title>
        <authorList>
            <person name="Sun Z."/>
            <person name="Harris H.M."/>
            <person name="McCann A."/>
            <person name="Guo C."/>
            <person name="Argimon S."/>
            <person name="Zhang W."/>
            <person name="Yang X."/>
            <person name="Jeffery I.B."/>
            <person name="Cooney J.C."/>
            <person name="Kagawa T.F."/>
            <person name="Liu W."/>
            <person name="Song Y."/>
            <person name="Salvetti E."/>
            <person name="Wrobel A."/>
            <person name="Rasinkangas P."/>
            <person name="Parkhill J."/>
            <person name="Rea M.C."/>
            <person name="O'Sullivan O."/>
            <person name="Ritari J."/>
            <person name="Douillard F.P."/>
            <person name="Paul Ross R."/>
            <person name="Yang R."/>
            <person name="Briner A.E."/>
            <person name="Felis G.E."/>
            <person name="de Vos W.M."/>
            <person name="Barrangou R."/>
            <person name="Klaenhammer T.R."/>
            <person name="Caufield P.W."/>
            <person name="Cui Y."/>
            <person name="Zhang H."/>
            <person name="O'Toole P.W."/>
        </authorList>
    </citation>
    <scope>NUCLEOTIDE SEQUENCE [LARGE SCALE GENOMIC DNA]</scope>
    <source>
        <strain evidence="2 3">DSM 20335</strain>
    </source>
</reference>
<sequence>MYAALNQDDQLVYAHNSILGERYYCPKCYRPVQLIIATPQQQPHFRHKTRFSNNDGESGLHIKGKRLLQQDLQQLGIVAQQEVILGTEERRADVLFYYQTQCYAFEFQCAPLSIQELQQRHRSYEQLAVQDIWLIGPTYLTASGCKLHRSALKFMDYRTHWGYFIAVWVPDLSKIRLFHHIAFEPPCGQIRFKSRDVSLSLFLASYFKVTKPLLFLPVMSCCFDPSHWLARQLNFQNSRWRTLQVECYQQGLSLLDLPRQLWLPQRLPPLSLSWSAPLKAQIELYLITGGLTWQQRSQIYLETKWPLVN</sequence>
<organism evidence="2 3">
    <name type="scientific">Lapidilactobacillus dextrinicus DSM 20335</name>
    <dbReference type="NCBI Taxonomy" id="1423738"/>
    <lineage>
        <taxon>Bacteria</taxon>
        <taxon>Bacillati</taxon>
        <taxon>Bacillota</taxon>
        <taxon>Bacilli</taxon>
        <taxon>Lactobacillales</taxon>
        <taxon>Lactobacillaceae</taxon>
        <taxon>Lapidilactobacillus</taxon>
    </lineage>
</organism>
<name>A0A0R2BRF1_9LACO</name>
<dbReference type="PATRIC" id="fig|1423738.3.peg.752"/>
<dbReference type="STRING" id="1423738.FC84_GL000743"/>
<dbReference type="InterPro" id="IPR010330">
    <property type="entry name" value="CoiA_nuc"/>
</dbReference>